<dbReference type="EMBL" id="CAJPDT010000007">
    <property type="protein sequence ID" value="CAF9910386.1"/>
    <property type="molecule type" value="Genomic_DNA"/>
</dbReference>
<evidence type="ECO:0000313" key="4">
    <source>
        <dbReference type="Proteomes" id="UP000664534"/>
    </source>
</evidence>
<accession>A0A8H3EX09</accession>
<evidence type="ECO:0000313" key="3">
    <source>
        <dbReference type="EMBL" id="CAF9910386.1"/>
    </source>
</evidence>
<dbReference type="PANTHER" id="PTHR42034:SF1">
    <property type="entry name" value="CONDENSATION DOMAIN-CONTAINING PROTEIN"/>
    <property type="match status" value="1"/>
</dbReference>
<dbReference type="OrthoDB" id="2548233at2759"/>
<dbReference type="GO" id="GO:0043386">
    <property type="term" value="P:mycotoxin biosynthetic process"/>
    <property type="evidence" value="ECO:0007669"/>
    <property type="project" value="InterPro"/>
</dbReference>
<dbReference type="PANTHER" id="PTHR42034">
    <property type="entry name" value="CHROMOSOME 7, WHOLE GENOME SHOTGUN SEQUENCE-RELATED"/>
    <property type="match status" value="1"/>
</dbReference>
<comment type="similarity">
    <text evidence="1">Belongs to the trichothecene O-acetyltransferase family.</text>
</comment>
<proteinExistence type="inferred from homology"/>
<dbReference type="InterPro" id="IPR023213">
    <property type="entry name" value="CAT-like_dom_sf"/>
</dbReference>
<dbReference type="Pfam" id="PF07428">
    <property type="entry name" value="Tri3"/>
    <property type="match status" value="1"/>
</dbReference>
<dbReference type="GO" id="GO:0016407">
    <property type="term" value="F:acetyltransferase activity"/>
    <property type="evidence" value="ECO:0007669"/>
    <property type="project" value="InterPro"/>
</dbReference>
<comment type="caution">
    <text evidence="3">The sequence shown here is derived from an EMBL/GenBank/DDBJ whole genome shotgun (WGS) entry which is preliminary data.</text>
</comment>
<dbReference type="Proteomes" id="UP000664534">
    <property type="component" value="Unassembled WGS sequence"/>
</dbReference>
<dbReference type="Gene3D" id="3.30.559.10">
    <property type="entry name" value="Chloramphenicol acetyltransferase-like domain"/>
    <property type="match status" value="1"/>
</dbReference>
<reference evidence="3" key="1">
    <citation type="submission" date="2021-03" db="EMBL/GenBank/DDBJ databases">
        <authorList>
            <person name="Tagirdzhanova G."/>
        </authorList>
    </citation>
    <scope>NUCLEOTIDE SEQUENCE</scope>
</reference>
<gene>
    <name evidence="3" type="primary">TRI3</name>
    <name evidence="3" type="ORF">IMSHALPRED_009184</name>
</gene>
<evidence type="ECO:0000256" key="1">
    <source>
        <dbReference type="ARBA" id="ARBA00006439"/>
    </source>
</evidence>
<dbReference type="AlphaFoldDB" id="A0A8H3EX09"/>
<organism evidence="3 4">
    <name type="scientific">Imshaugia aleurites</name>
    <dbReference type="NCBI Taxonomy" id="172621"/>
    <lineage>
        <taxon>Eukaryota</taxon>
        <taxon>Fungi</taxon>
        <taxon>Dikarya</taxon>
        <taxon>Ascomycota</taxon>
        <taxon>Pezizomycotina</taxon>
        <taxon>Lecanoromycetes</taxon>
        <taxon>OSLEUM clade</taxon>
        <taxon>Lecanoromycetidae</taxon>
        <taxon>Lecanorales</taxon>
        <taxon>Lecanorineae</taxon>
        <taxon>Parmeliaceae</taxon>
        <taxon>Imshaugia</taxon>
    </lineage>
</organism>
<dbReference type="Gene3D" id="3.30.559.30">
    <property type="entry name" value="Nonribosomal peptide synthetase, condensation domain"/>
    <property type="match status" value="1"/>
</dbReference>
<keyword evidence="2" id="KW-0808">Transferase</keyword>
<name>A0A8H3EX09_9LECA</name>
<keyword evidence="4" id="KW-1185">Reference proteome</keyword>
<sequence>MFLSGGFSLTRSYSALRLEAFVKAAECAWLRVRREFPEVVLGPSSGQGDDGSILLELKVPGSDGEAREWMRRSLFFGICEEGKRVEEEMRHTVPSQPVCVRLNARVDQECKVSGVDFAFRVDHMTADGVGAYIVTACFLKFLANAVGGREQTFDWKALNGEIPTPWVGMMNTDQRTEGKEFDEGAKSLTNLVMEANKNEWGMEVVSNDGYMPKAIHKRFSVEESNAILRAVKKKLGKKCSVTHLGHAAMVMTMLKFKPLQERPTHTAHLVSPLFINGRKYLDRGVPRSQSCISLCRAISAIEFRDVDGYILSDNAGKDEVQAKLRLAASEASRSYEAVRDQKSLLTESFSVAEYMAKAKNDLKASNGKKIADAFFLSDGLIETHISRSYYDETQTRKVLEVDDVQFTANPSGPSLIIRMSSFRQAINLSAEWNGACYVDENIEKFLDSVQELMLSLTRD</sequence>
<protein>
    <submittedName>
        <fullName evidence="3">Trichothecene 15-O-acetyltransferase</fullName>
    </submittedName>
</protein>
<evidence type="ECO:0000256" key="2">
    <source>
        <dbReference type="ARBA" id="ARBA00022679"/>
    </source>
</evidence>
<dbReference type="InterPro" id="IPR009992">
    <property type="entry name" value="Tri3/Sat12/Sat16/Mac1"/>
</dbReference>